<feature type="non-terminal residue" evidence="2">
    <location>
        <position position="1"/>
    </location>
</feature>
<dbReference type="Proteomes" id="UP000004915">
    <property type="component" value="Unassembled WGS sequence"/>
</dbReference>
<keyword evidence="3" id="KW-1185">Reference proteome</keyword>
<accession>G7CMT0</accession>
<dbReference type="EMBL" id="AGVE01000054">
    <property type="protein sequence ID" value="EHI10657.1"/>
    <property type="molecule type" value="Genomic_DNA"/>
</dbReference>
<comment type="caution">
    <text evidence="2">The sequence shown here is derived from an EMBL/GenBank/DDBJ whole genome shotgun (WGS) entry which is preliminary data.</text>
</comment>
<evidence type="ECO:0000256" key="1">
    <source>
        <dbReference type="SAM" id="Phobius"/>
    </source>
</evidence>
<evidence type="ECO:0000313" key="3">
    <source>
        <dbReference type="Proteomes" id="UP000004915"/>
    </source>
</evidence>
<organism evidence="2 3">
    <name type="scientific">Mycolicibacterium thermoresistibile (strain ATCC 19527 / DSM 44167 / CIP 105390 / JCM 6362 / NCTC 10409 / 316)</name>
    <name type="common">Mycobacterium thermoresistibile</name>
    <dbReference type="NCBI Taxonomy" id="1078020"/>
    <lineage>
        <taxon>Bacteria</taxon>
        <taxon>Bacillati</taxon>
        <taxon>Actinomycetota</taxon>
        <taxon>Actinomycetes</taxon>
        <taxon>Mycobacteriales</taxon>
        <taxon>Mycobacteriaceae</taxon>
        <taxon>Mycolicibacterium</taxon>
    </lineage>
</organism>
<evidence type="ECO:0000313" key="2">
    <source>
        <dbReference type="EMBL" id="EHI10657.1"/>
    </source>
</evidence>
<dbReference type="PATRIC" id="fig|1078020.3.peg.4278"/>
<keyword evidence="1" id="KW-0472">Membrane</keyword>
<name>G7CMT0_MYCT3</name>
<keyword evidence="1" id="KW-0812">Transmembrane</keyword>
<protein>
    <submittedName>
        <fullName evidence="2">Uncharacterized protein</fullName>
    </submittedName>
</protein>
<sequence length="70" mass="7385">PVPPGTVRADLHRLGYPQYLRSARSGEIAAVALPGVAGLVLMTVGGAIIGYRQASAERMVRVNAAQRFLP</sequence>
<dbReference type="AlphaFoldDB" id="G7CMT0"/>
<feature type="transmembrane region" description="Helical" evidence="1">
    <location>
        <begin position="28"/>
        <end position="51"/>
    </location>
</feature>
<proteinExistence type="predicted"/>
<keyword evidence="1" id="KW-1133">Transmembrane helix</keyword>
<gene>
    <name evidence="2" type="ORF">KEK_21639</name>
</gene>
<reference evidence="2 3" key="1">
    <citation type="submission" date="2011-11" db="EMBL/GenBank/DDBJ databases">
        <authorList>
            <consortium name="Tuberculosis Structural Genomics Consortium"/>
            <person name="Ioerger T.R."/>
        </authorList>
    </citation>
    <scope>NUCLEOTIDE SEQUENCE [LARGE SCALE GENOMIC DNA]</scope>
    <source>
        <strain evidence="3">ATCC 19527 / DSM 44167 / CIP 105390 / JCM 6362 / NCTC 10409 / 316</strain>
    </source>
</reference>
<dbReference type="eggNOG" id="ENOG5031X3F">
    <property type="taxonomic scope" value="Bacteria"/>
</dbReference>